<evidence type="ECO:0008006" key="6">
    <source>
        <dbReference type="Google" id="ProtNLM"/>
    </source>
</evidence>
<dbReference type="GO" id="GO:0016491">
    <property type="term" value="F:oxidoreductase activity"/>
    <property type="evidence" value="ECO:0007669"/>
    <property type="project" value="UniProtKB-KW"/>
</dbReference>
<dbReference type="PANTHER" id="PTHR43625:SF81">
    <property type="entry name" value="OS01G0618100 PROTEIN"/>
    <property type="match status" value="1"/>
</dbReference>
<organism evidence="4 5">
    <name type="scientific">Malus domestica</name>
    <name type="common">Apple</name>
    <name type="synonym">Pyrus malus</name>
    <dbReference type="NCBI Taxonomy" id="3750"/>
    <lineage>
        <taxon>Eukaryota</taxon>
        <taxon>Viridiplantae</taxon>
        <taxon>Streptophyta</taxon>
        <taxon>Embryophyta</taxon>
        <taxon>Tracheophyta</taxon>
        <taxon>Spermatophyta</taxon>
        <taxon>Magnoliopsida</taxon>
        <taxon>eudicotyledons</taxon>
        <taxon>Gunneridae</taxon>
        <taxon>Pentapetalae</taxon>
        <taxon>rosids</taxon>
        <taxon>fabids</taxon>
        <taxon>Rosales</taxon>
        <taxon>Rosaceae</taxon>
        <taxon>Amygdaloideae</taxon>
        <taxon>Maleae</taxon>
        <taxon>Malus</taxon>
    </lineage>
</organism>
<evidence type="ECO:0000313" key="5">
    <source>
        <dbReference type="Proteomes" id="UP000290289"/>
    </source>
</evidence>
<dbReference type="GO" id="GO:0005737">
    <property type="term" value="C:cytoplasm"/>
    <property type="evidence" value="ECO:0007669"/>
    <property type="project" value="TreeGrafter"/>
</dbReference>
<reference evidence="4 5" key="1">
    <citation type="submission" date="2018-10" db="EMBL/GenBank/DDBJ databases">
        <title>A high-quality apple genome assembly.</title>
        <authorList>
            <person name="Hu J."/>
        </authorList>
    </citation>
    <scope>NUCLEOTIDE SEQUENCE [LARGE SCALE GENOMIC DNA]</scope>
    <source>
        <strain evidence="5">cv. HFTH1</strain>
        <tissue evidence="4">Young leaf</tissue>
    </source>
</reference>
<protein>
    <recommendedName>
        <fullName evidence="6">NADP-dependent oxidoreductase domain-containing protein</fullName>
    </recommendedName>
</protein>
<accession>A0A498K382</accession>
<evidence type="ECO:0000256" key="3">
    <source>
        <dbReference type="SAM" id="MobiDB-lite"/>
    </source>
</evidence>
<dbReference type="EMBL" id="RDQH01000330">
    <property type="protein sequence ID" value="RXI01981.1"/>
    <property type="molecule type" value="Genomic_DNA"/>
</dbReference>
<proteinExistence type="predicted"/>
<keyword evidence="2" id="KW-0560">Oxidoreductase</keyword>
<dbReference type="InterPro" id="IPR050791">
    <property type="entry name" value="Aldo-Keto_reductase"/>
</dbReference>
<evidence type="ECO:0000256" key="2">
    <source>
        <dbReference type="ARBA" id="ARBA00023002"/>
    </source>
</evidence>
<evidence type="ECO:0000313" key="4">
    <source>
        <dbReference type="EMBL" id="RXI01981.1"/>
    </source>
</evidence>
<keyword evidence="5" id="KW-1185">Reference proteome</keyword>
<keyword evidence="1" id="KW-0521">NADP</keyword>
<comment type="caution">
    <text evidence="4">The sequence shown here is derived from an EMBL/GenBank/DDBJ whole genome shotgun (WGS) entry which is preliminary data.</text>
</comment>
<feature type="region of interest" description="Disordered" evidence="3">
    <location>
        <begin position="82"/>
        <end position="103"/>
    </location>
</feature>
<sequence length="191" mass="21167">MLAKDIFWQSTRVKVGLTGNYNSPVPEGVGMSIIKLTFKSTIIFFDTADVYGPYTNQVMLAKTSGSWGFRWQDSRGVFGGRTVGDNLPANSQPNHTQDPKGKNIDKNKVYPNIKLGQEAWIHRCSNSSPSSSMGTTKIINLVDNIGSLRVKLERDGLREISDAVPSDEVAGNRYFESRYPWKLGKYIAGEG</sequence>
<dbReference type="PANTHER" id="PTHR43625">
    <property type="entry name" value="AFLATOXIN B1 ALDEHYDE REDUCTASE"/>
    <property type="match status" value="1"/>
</dbReference>
<evidence type="ECO:0000256" key="1">
    <source>
        <dbReference type="ARBA" id="ARBA00022857"/>
    </source>
</evidence>
<name>A0A498K382_MALDO</name>
<gene>
    <name evidence="4" type="ORF">DVH24_015330</name>
</gene>
<dbReference type="Proteomes" id="UP000290289">
    <property type="component" value="Chromosome 4"/>
</dbReference>
<dbReference type="AlphaFoldDB" id="A0A498K382"/>
<dbReference type="STRING" id="3750.A0A498K382"/>